<evidence type="ECO:0000259" key="3">
    <source>
        <dbReference type="PROSITE" id="PS50977"/>
    </source>
</evidence>
<evidence type="ECO:0000256" key="2">
    <source>
        <dbReference type="PROSITE-ProRule" id="PRU00335"/>
    </source>
</evidence>
<dbReference type="Gene3D" id="1.10.357.10">
    <property type="entry name" value="Tetracycline Repressor, domain 2"/>
    <property type="match status" value="1"/>
</dbReference>
<evidence type="ECO:0000313" key="4">
    <source>
        <dbReference type="EMBL" id="SEE21051.1"/>
    </source>
</evidence>
<sequence length="188" mass="19094">MSQREALIAGAKKCLVEKGYSGTTARDIAGAAAANLGSISYYFGSKDRLMNLAAIELSSEWGDTVEAAARAAGGATRAERLGALLTTLLEMIPRSGDIQAASLLALTQSKFDDELRAEIAAGHARGRAALAAIVLGRPSVDADSPAAQGLGTLVYALVTGVVAQALVDPESLPDAALLAGALGELADE</sequence>
<name>A0A1H5GZZ3_9ACTN</name>
<accession>A0A1H5GZZ3</accession>
<dbReference type="PANTHER" id="PTHR30055">
    <property type="entry name" value="HTH-TYPE TRANSCRIPTIONAL REGULATOR RUTR"/>
    <property type="match status" value="1"/>
</dbReference>
<dbReference type="InterPro" id="IPR001647">
    <property type="entry name" value="HTH_TetR"/>
</dbReference>
<dbReference type="PROSITE" id="PS01081">
    <property type="entry name" value="HTH_TETR_1"/>
    <property type="match status" value="1"/>
</dbReference>
<evidence type="ECO:0000313" key="5">
    <source>
        <dbReference type="Proteomes" id="UP000181980"/>
    </source>
</evidence>
<reference evidence="5" key="1">
    <citation type="submission" date="2016-10" db="EMBL/GenBank/DDBJ databases">
        <authorList>
            <person name="Varghese N."/>
            <person name="Submissions S."/>
        </authorList>
    </citation>
    <scope>NUCLEOTIDE SEQUENCE [LARGE SCALE GENOMIC DNA]</scope>
    <source>
        <strain evidence="5">DSM 45237</strain>
    </source>
</reference>
<feature type="domain" description="HTH tetR-type" evidence="3">
    <location>
        <begin position="1"/>
        <end position="61"/>
    </location>
</feature>
<organism evidence="4 5">
    <name type="scientific">Jiangella alba</name>
    <dbReference type="NCBI Taxonomy" id="561176"/>
    <lineage>
        <taxon>Bacteria</taxon>
        <taxon>Bacillati</taxon>
        <taxon>Actinomycetota</taxon>
        <taxon>Actinomycetes</taxon>
        <taxon>Jiangellales</taxon>
        <taxon>Jiangellaceae</taxon>
        <taxon>Jiangella</taxon>
    </lineage>
</organism>
<dbReference type="Pfam" id="PF00440">
    <property type="entry name" value="TetR_N"/>
    <property type="match status" value="1"/>
</dbReference>
<keyword evidence="5" id="KW-1185">Reference proteome</keyword>
<dbReference type="PROSITE" id="PS50977">
    <property type="entry name" value="HTH_TETR_2"/>
    <property type="match status" value="1"/>
</dbReference>
<dbReference type="STRING" id="561176.SAMN04488561_0706"/>
<dbReference type="PRINTS" id="PR00455">
    <property type="entry name" value="HTHTETR"/>
</dbReference>
<dbReference type="InterPro" id="IPR050109">
    <property type="entry name" value="HTH-type_TetR-like_transc_reg"/>
</dbReference>
<dbReference type="InterPro" id="IPR036271">
    <property type="entry name" value="Tet_transcr_reg_TetR-rel_C_sf"/>
</dbReference>
<protein>
    <submittedName>
        <fullName evidence="4">DNA-binding transcriptional regulator, AcrR family</fullName>
    </submittedName>
</protein>
<dbReference type="GO" id="GO:0003700">
    <property type="term" value="F:DNA-binding transcription factor activity"/>
    <property type="evidence" value="ECO:0007669"/>
    <property type="project" value="TreeGrafter"/>
</dbReference>
<dbReference type="Proteomes" id="UP000181980">
    <property type="component" value="Unassembled WGS sequence"/>
</dbReference>
<proteinExistence type="predicted"/>
<dbReference type="InterPro" id="IPR009057">
    <property type="entry name" value="Homeodomain-like_sf"/>
</dbReference>
<dbReference type="SUPFAM" id="SSF46689">
    <property type="entry name" value="Homeodomain-like"/>
    <property type="match status" value="1"/>
</dbReference>
<gene>
    <name evidence="4" type="ORF">SAMN04488561_0706</name>
</gene>
<keyword evidence="1 2" id="KW-0238">DNA-binding</keyword>
<feature type="DNA-binding region" description="H-T-H motif" evidence="2">
    <location>
        <begin position="24"/>
        <end position="43"/>
    </location>
</feature>
<dbReference type="SUPFAM" id="SSF48498">
    <property type="entry name" value="Tetracyclin repressor-like, C-terminal domain"/>
    <property type="match status" value="1"/>
</dbReference>
<dbReference type="PANTHER" id="PTHR30055:SF219">
    <property type="entry name" value="TRANSCRIPTIONAL REGULATORY PROTEIN"/>
    <property type="match status" value="1"/>
</dbReference>
<dbReference type="RefSeq" id="WP_069110481.1">
    <property type="nucleotide sequence ID" value="NZ_FNUC01000003.1"/>
</dbReference>
<dbReference type="EMBL" id="FNUC01000003">
    <property type="protein sequence ID" value="SEE21051.1"/>
    <property type="molecule type" value="Genomic_DNA"/>
</dbReference>
<dbReference type="InterPro" id="IPR023772">
    <property type="entry name" value="DNA-bd_HTH_TetR-type_CS"/>
</dbReference>
<dbReference type="GO" id="GO:0000976">
    <property type="term" value="F:transcription cis-regulatory region binding"/>
    <property type="evidence" value="ECO:0007669"/>
    <property type="project" value="TreeGrafter"/>
</dbReference>
<dbReference type="AlphaFoldDB" id="A0A1H5GZZ3"/>
<dbReference type="OrthoDB" id="2356263at2"/>
<evidence type="ECO:0000256" key="1">
    <source>
        <dbReference type="ARBA" id="ARBA00023125"/>
    </source>
</evidence>